<reference evidence="1 2" key="1">
    <citation type="journal article" date="2017" name="Nature">
        <title>The Apostasia genome and the evolution of orchids.</title>
        <authorList>
            <person name="Zhang G.Q."/>
            <person name="Liu K.W."/>
            <person name="Li Z."/>
            <person name="Lohaus R."/>
            <person name="Hsiao Y.Y."/>
            <person name="Niu S.C."/>
            <person name="Wang J.Y."/>
            <person name="Lin Y.C."/>
            <person name="Xu Q."/>
            <person name="Chen L.J."/>
            <person name="Yoshida K."/>
            <person name="Fujiwara S."/>
            <person name="Wang Z.W."/>
            <person name="Zhang Y.Q."/>
            <person name="Mitsuda N."/>
            <person name="Wang M."/>
            <person name="Liu G.H."/>
            <person name="Pecoraro L."/>
            <person name="Huang H.X."/>
            <person name="Xiao X.J."/>
            <person name="Lin M."/>
            <person name="Wu X.Y."/>
            <person name="Wu W.L."/>
            <person name="Chen Y.Y."/>
            <person name="Chang S.B."/>
            <person name="Sakamoto S."/>
            <person name="Ohme-Takagi M."/>
            <person name="Yagi M."/>
            <person name="Zeng S.J."/>
            <person name="Shen C.Y."/>
            <person name="Yeh C.M."/>
            <person name="Luo Y.B."/>
            <person name="Tsai W.C."/>
            <person name="Van de Peer Y."/>
            <person name="Liu Z.J."/>
        </authorList>
    </citation>
    <scope>NUCLEOTIDE SEQUENCE [LARGE SCALE GENOMIC DNA]</scope>
    <source>
        <strain evidence="2">cv. Shenzhen</strain>
        <tissue evidence="1">Stem</tissue>
    </source>
</reference>
<dbReference type="Proteomes" id="UP000236161">
    <property type="component" value="Unassembled WGS sequence"/>
</dbReference>
<name>A0A2I0ABH8_9ASPA</name>
<dbReference type="EMBL" id="KZ452001">
    <property type="protein sequence ID" value="PKA52865.1"/>
    <property type="molecule type" value="Genomic_DNA"/>
</dbReference>
<keyword evidence="2" id="KW-1185">Reference proteome</keyword>
<organism evidence="1 2">
    <name type="scientific">Apostasia shenzhenica</name>
    <dbReference type="NCBI Taxonomy" id="1088818"/>
    <lineage>
        <taxon>Eukaryota</taxon>
        <taxon>Viridiplantae</taxon>
        <taxon>Streptophyta</taxon>
        <taxon>Embryophyta</taxon>
        <taxon>Tracheophyta</taxon>
        <taxon>Spermatophyta</taxon>
        <taxon>Magnoliopsida</taxon>
        <taxon>Liliopsida</taxon>
        <taxon>Asparagales</taxon>
        <taxon>Orchidaceae</taxon>
        <taxon>Apostasioideae</taxon>
        <taxon>Apostasia</taxon>
    </lineage>
</organism>
<evidence type="ECO:0000313" key="1">
    <source>
        <dbReference type="EMBL" id="PKA52865.1"/>
    </source>
</evidence>
<sequence>MGHGRARCLQRELTIATACTSASAPSSPRELSTSWIQHVRRREFTTRQVRPPAGRRVATAYHTRARHGCPFGLAQSSPARDLARARINAQAYCSLPSFLSLVGPAKPTGSSHPVLRQLITGSHSPLWMCSPTNWPSRGTHGCLKSL</sequence>
<protein>
    <submittedName>
        <fullName evidence="1">Uncharacterized protein</fullName>
    </submittedName>
</protein>
<proteinExistence type="predicted"/>
<gene>
    <name evidence="1" type="ORF">AXF42_Ash001846</name>
</gene>
<dbReference type="AlphaFoldDB" id="A0A2I0ABH8"/>
<accession>A0A2I0ABH8</accession>
<evidence type="ECO:0000313" key="2">
    <source>
        <dbReference type="Proteomes" id="UP000236161"/>
    </source>
</evidence>